<reference evidence="5" key="2">
    <citation type="journal article" date="2021" name="PeerJ">
        <title>Extensive microbial diversity within the chicken gut microbiome revealed by metagenomics and culture.</title>
        <authorList>
            <person name="Gilroy R."/>
            <person name="Ravi A."/>
            <person name="Getino M."/>
            <person name="Pursley I."/>
            <person name="Horton D.L."/>
            <person name="Alikhan N.F."/>
            <person name="Baker D."/>
            <person name="Gharbi K."/>
            <person name="Hall N."/>
            <person name="Watson M."/>
            <person name="Adriaenssens E.M."/>
            <person name="Foster-Nyarko E."/>
            <person name="Jarju S."/>
            <person name="Secka A."/>
            <person name="Antonio M."/>
            <person name="Oren A."/>
            <person name="Chaudhuri R.R."/>
            <person name="La Ragione R."/>
            <person name="Hildebrand F."/>
            <person name="Pallen M.J."/>
        </authorList>
    </citation>
    <scope>NUCLEOTIDE SEQUENCE</scope>
    <source>
        <strain evidence="5">3924</strain>
    </source>
</reference>
<evidence type="ECO:0000256" key="1">
    <source>
        <dbReference type="ARBA" id="ARBA00023015"/>
    </source>
</evidence>
<dbReference type="PROSITE" id="PS01117">
    <property type="entry name" value="HTH_MARR_1"/>
    <property type="match status" value="1"/>
</dbReference>
<dbReference type="PANTHER" id="PTHR33164">
    <property type="entry name" value="TRANSCRIPTIONAL REGULATOR, MARR FAMILY"/>
    <property type="match status" value="1"/>
</dbReference>
<dbReference type="Gene3D" id="1.10.10.10">
    <property type="entry name" value="Winged helix-like DNA-binding domain superfamily/Winged helix DNA-binding domain"/>
    <property type="match status" value="1"/>
</dbReference>
<keyword evidence="3" id="KW-0804">Transcription</keyword>
<dbReference type="InterPro" id="IPR036388">
    <property type="entry name" value="WH-like_DNA-bd_sf"/>
</dbReference>
<dbReference type="EMBL" id="JADIMV010000071">
    <property type="protein sequence ID" value="MBO8439852.1"/>
    <property type="molecule type" value="Genomic_DNA"/>
</dbReference>
<dbReference type="AlphaFoldDB" id="A0A940DKY7"/>
<dbReference type="InterPro" id="IPR039422">
    <property type="entry name" value="MarR/SlyA-like"/>
</dbReference>
<evidence type="ECO:0000313" key="5">
    <source>
        <dbReference type="EMBL" id="MBO8439852.1"/>
    </source>
</evidence>
<dbReference type="Proteomes" id="UP000712007">
    <property type="component" value="Unassembled WGS sequence"/>
</dbReference>
<feature type="domain" description="HTH marR-type" evidence="4">
    <location>
        <begin position="8"/>
        <end position="143"/>
    </location>
</feature>
<evidence type="ECO:0000256" key="3">
    <source>
        <dbReference type="ARBA" id="ARBA00023163"/>
    </source>
</evidence>
<organism evidence="5 6">
    <name type="scientific">Candidatus Aphodosoma intestinipullorum</name>
    <dbReference type="NCBI Taxonomy" id="2840674"/>
    <lineage>
        <taxon>Bacteria</taxon>
        <taxon>Pseudomonadati</taxon>
        <taxon>Bacteroidota</taxon>
        <taxon>Bacteroidia</taxon>
        <taxon>Bacteroidales</taxon>
        <taxon>Candidatus Aphodosoma</taxon>
    </lineage>
</organism>
<comment type="caution">
    <text evidence="5">The sequence shown here is derived from an EMBL/GenBank/DDBJ whole genome shotgun (WGS) entry which is preliminary data.</text>
</comment>
<sequence>MGNKENRIQDLFRHLLKVRMGLRQVIMRELRGEGVEMNFETLQVLNRVRQTPGITQQGLAEMTVRDKSSITSLVNKLERGGLVTRTGDEEDRRNKRLYLSEEGERLAETFKPVIDRVYEEIHSRMGCEKETELCIEYLNRMYEVLESM</sequence>
<reference evidence="5" key="1">
    <citation type="submission" date="2020-10" db="EMBL/GenBank/DDBJ databases">
        <authorList>
            <person name="Gilroy R."/>
        </authorList>
    </citation>
    <scope>NUCLEOTIDE SEQUENCE</scope>
    <source>
        <strain evidence="5">3924</strain>
    </source>
</reference>
<name>A0A940DKY7_9BACT</name>
<evidence type="ECO:0000259" key="4">
    <source>
        <dbReference type="PROSITE" id="PS50995"/>
    </source>
</evidence>
<evidence type="ECO:0000256" key="2">
    <source>
        <dbReference type="ARBA" id="ARBA00023125"/>
    </source>
</evidence>
<dbReference type="SMART" id="SM00347">
    <property type="entry name" value="HTH_MARR"/>
    <property type="match status" value="1"/>
</dbReference>
<proteinExistence type="predicted"/>
<dbReference type="Pfam" id="PF12802">
    <property type="entry name" value="MarR_2"/>
    <property type="match status" value="1"/>
</dbReference>
<dbReference type="InterPro" id="IPR000835">
    <property type="entry name" value="HTH_MarR-typ"/>
</dbReference>
<dbReference type="GO" id="GO:0006950">
    <property type="term" value="P:response to stress"/>
    <property type="evidence" value="ECO:0007669"/>
    <property type="project" value="TreeGrafter"/>
</dbReference>
<evidence type="ECO:0000313" key="6">
    <source>
        <dbReference type="Proteomes" id="UP000712007"/>
    </source>
</evidence>
<gene>
    <name evidence="5" type="ORF">IAC51_04300</name>
</gene>
<dbReference type="PRINTS" id="PR00598">
    <property type="entry name" value="HTHMARR"/>
</dbReference>
<keyword evidence="2" id="KW-0238">DNA-binding</keyword>
<dbReference type="GO" id="GO:0003677">
    <property type="term" value="F:DNA binding"/>
    <property type="evidence" value="ECO:0007669"/>
    <property type="project" value="UniProtKB-KW"/>
</dbReference>
<dbReference type="SUPFAM" id="SSF46785">
    <property type="entry name" value="Winged helix' DNA-binding domain"/>
    <property type="match status" value="1"/>
</dbReference>
<protein>
    <submittedName>
        <fullName evidence="5">MarR family transcriptional regulator</fullName>
    </submittedName>
</protein>
<accession>A0A940DKY7</accession>
<keyword evidence="1" id="KW-0805">Transcription regulation</keyword>
<dbReference type="GO" id="GO:0003700">
    <property type="term" value="F:DNA-binding transcription factor activity"/>
    <property type="evidence" value="ECO:0007669"/>
    <property type="project" value="InterPro"/>
</dbReference>
<dbReference type="InterPro" id="IPR023187">
    <property type="entry name" value="Tscrpt_reg_MarR-type_CS"/>
</dbReference>
<dbReference type="PROSITE" id="PS50995">
    <property type="entry name" value="HTH_MARR_2"/>
    <property type="match status" value="1"/>
</dbReference>
<dbReference type="PANTHER" id="PTHR33164:SF64">
    <property type="entry name" value="TRANSCRIPTIONAL REGULATOR SLYA"/>
    <property type="match status" value="1"/>
</dbReference>
<dbReference type="InterPro" id="IPR036390">
    <property type="entry name" value="WH_DNA-bd_sf"/>
</dbReference>